<reference evidence="1" key="1">
    <citation type="submission" date="2019-11" db="EMBL/GenBank/DDBJ databases">
        <authorList>
            <person name="Feng L."/>
        </authorList>
    </citation>
    <scope>NUCLEOTIDE SEQUENCE</scope>
    <source>
        <strain evidence="1">CParaputrificumLFYP93</strain>
    </source>
</reference>
<dbReference type="RefSeq" id="WP_156561513.1">
    <property type="nucleotide sequence ID" value="NZ_CACRTV010000054.1"/>
</dbReference>
<protein>
    <submittedName>
        <fullName evidence="1">Uncharacterized protein</fullName>
    </submittedName>
</protein>
<name>A0A6N3EJW3_9CLOT</name>
<accession>A0A6N3EJW3</accession>
<evidence type="ECO:0000313" key="1">
    <source>
        <dbReference type="EMBL" id="VYU40214.1"/>
    </source>
</evidence>
<sequence length="130" mass="14963">MTKIKKKSYLLLLFLILVLVSFLTFSKKQTIDTYSSNNYSIKIKAKDSFSFGPHKIFIYYKTKDDIFYNDLFDTLLFNDGSTISKDNFKVEFKNNNCILSLSGCEGSSSYLISFSENKVSYTDISEIQSN</sequence>
<proteinExistence type="predicted"/>
<dbReference type="EMBL" id="CACRTV010000054">
    <property type="protein sequence ID" value="VYU40214.1"/>
    <property type="molecule type" value="Genomic_DNA"/>
</dbReference>
<gene>
    <name evidence="1" type="ORF">CPLFYP93_02234</name>
</gene>
<organism evidence="1">
    <name type="scientific">Clostridium paraputrificum</name>
    <dbReference type="NCBI Taxonomy" id="29363"/>
    <lineage>
        <taxon>Bacteria</taxon>
        <taxon>Bacillati</taxon>
        <taxon>Bacillota</taxon>
        <taxon>Clostridia</taxon>
        <taxon>Eubacteriales</taxon>
        <taxon>Clostridiaceae</taxon>
        <taxon>Clostridium</taxon>
    </lineage>
</organism>
<dbReference type="AlphaFoldDB" id="A0A6N3EJW3"/>